<dbReference type="AlphaFoldDB" id="K9EES2"/>
<keyword evidence="4" id="KW-0121">Carboxypeptidase</keyword>
<reference evidence="4 5" key="1">
    <citation type="submission" date="2012-09" db="EMBL/GenBank/DDBJ databases">
        <title>The Genome Sequence of Actinobaculum massiliae ACS-171-V-COL2.</title>
        <authorList>
            <consortium name="The Broad Institute Genome Sequencing Platform"/>
            <person name="Earl A."/>
            <person name="Ward D."/>
            <person name="Feldgarden M."/>
            <person name="Gevers D."/>
            <person name="Saerens B."/>
            <person name="Vaneechoutte M."/>
            <person name="Walker B."/>
            <person name="Young S.K."/>
            <person name="Zeng Q."/>
            <person name="Gargeya S."/>
            <person name="Fitzgerald M."/>
            <person name="Haas B."/>
            <person name="Abouelleil A."/>
            <person name="Alvarado L."/>
            <person name="Arachchi H.M."/>
            <person name="Berlin A."/>
            <person name="Chapman S.B."/>
            <person name="Goldberg J."/>
            <person name="Griggs A."/>
            <person name="Gujja S."/>
            <person name="Hansen M."/>
            <person name="Howarth C."/>
            <person name="Imamovic A."/>
            <person name="Larimer J."/>
            <person name="McCowen C."/>
            <person name="Montmayeur A."/>
            <person name="Murphy C."/>
            <person name="Neiman D."/>
            <person name="Pearson M."/>
            <person name="Priest M."/>
            <person name="Roberts A."/>
            <person name="Saif S."/>
            <person name="Shea T."/>
            <person name="Sisk P."/>
            <person name="Sykes S."/>
            <person name="Wortman J."/>
            <person name="Nusbaum C."/>
            <person name="Birren B."/>
        </authorList>
    </citation>
    <scope>NUCLEOTIDE SEQUENCE [LARGE SCALE GENOMIC DNA]</scope>
    <source>
        <strain evidence="5">ACS-171-V-Col2</strain>
    </source>
</reference>
<sequence>MRGKRFIALAAVFTLAGGYAVADAADVLPGPLDFAPAVYPAPYPVPSAIAPAHSPLPARPAAPLPSAAEVSELARALAEDPRTGGEVSVLVRDVETKQVLASIAPDQPRVPASNQKLLTAVSALHVLGGDRRFPTTAQLSGNTLYLVGGGDNLLAPDAGDPHSALGHAGLGDLADQVAASLRERGIVGVDLRADATLFSGPAYEPSMNEAKRHYIMEMAPLGVLASRDTDKGGYHPDPAGYAAEVFAQRLRERGIEVASVAPGALGGAESAEVGRVESGTVRQLLEYMLTVSDNTTAQTLGHLLALESGEQANFEGAAKATRKALEELGYPLQGVNLVDNSGLSDDNKVTAALQIAIVHDVATLANPDYGAIGAGLPVSGLNGTLDKRLGGDTAGKIRGKTGTLANTVSLSGVLTTHSGRVLEFCVLINGLEDGSAFEARAAEDEFLSQLVAAN</sequence>
<comment type="caution">
    <text evidence="4">The sequence shown here is derived from an EMBL/GenBank/DDBJ whole genome shotgun (WGS) entry which is preliminary data.</text>
</comment>
<proteinExistence type="inferred from homology"/>
<dbReference type="GO" id="GO:0006508">
    <property type="term" value="P:proteolysis"/>
    <property type="evidence" value="ECO:0007669"/>
    <property type="project" value="InterPro"/>
</dbReference>
<name>K9EES2_9ACTO</name>
<dbReference type="RefSeq" id="WP_007001150.1">
    <property type="nucleotide sequence ID" value="NZ_JH992955.1"/>
</dbReference>
<dbReference type="Pfam" id="PF02113">
    <property type="entry name" value="Peptidase_S13"/>
    <property type="match status" value="2"/>
</dbReference>
<keyword evidence="5" id="KW-1185">Reference proteome</keyword>
<dbReference type="InterPro" id="IPR012338">
    <property type="entry name" value="Beta-lactam/transpept-like"/>
</dbReference>
<evidence type="ECO:0000256" key="3">
    <source>
        <dbReference type="SAM" id="SignalP"/>
    </source>
</evidence>
<feature type="chain" id="PRO_5003929540" evidence="3">
    <location>
        <begin position="25"/>
        <end position="454"/>
    </location>
</feature>
<keyword evidence="3" id="KW-0732">Signal</keyword>
<comment type="similarity">
    <text evidence="1">Belongs to the peptidase S13 family.</text>
</comment>
<keyword evidence="2" id="KW-0378">Hydrolase</keyword>
<dbReference type="SUPFAM" id="SSF56601">
    <property type="entry name" value="beta-lactamase/transpeptidase-like"/>
    <property type="match status" value="1"/>
</dbReference>
<dbReference type="NCBIfam" id="TIGR00666">
    <property type="entry name" value="PBP4"/>
    <property type="match status" value="1"/>
</dbReference>
<dbReference type="STRING" id="202789.GCA_001457435_01177"/>
<dbReference type="HOGENOM" id="CLU_017692_0_2_11"/>
<dbReference type="PRINTS" id="PR00922">
    <property type="entry name" value="DADACBPTASE3"/>
</dbReference>
<dbReference type="eggNOG" id="COG2027">
    <property type="taxonomic scope" value="Bacteria"/>
</dbReference>
<evidence type="ECO:0000256" key="2">
    <source>
        <dbReference type="ARBA" id="ARBA00022801"/>
    </source>
</evidence>
<accession>K9EES2</accession>
<dbReference type="MEROPS" id="S13.004"/>
<evidence type="ECO:0000313" key="4">
    <source>
        <dbReference type="EMBL" id="EKU95183.1"/>
    </source>
</evidence>
<dbReference type="EMBL" id="AGWL01000005">
    <property type="protein sequence ID" value="EKU95183.1"/>
    <property type="molecule type" value="Genomic_DNA"/>
</dbReference>
<dbReference type="PANTHER" id="PTHR30023:SF0">
    <property type="entry name" value="PENICILLIN-SENSITIVE CARBOXYPEPTIDASE A"/>
    <property type="match status" value="1"/>
</dbReference>
<dbReference type="GO" id="GO:0000270">
    <property type="term" value="P:peptidoglycan metabolic process"/>
    <property type="evidence" value="ECO:0007669"/>
    <property type="project" value="TreeGrafter"/>
</dbReference>
<dbReference type="PATRIC" id="fig|883066.3.peg.983"/>
<organism evidence="4 5">
    <name type="scientific">Actinobaculum massiliense ACS-171-V-Col2</name>
    <dbReference type="NCBI Taxonomy" id="883066"/>
    <lineage>
        <taxon>Bacteria</taxon>
        <taxon>Bacillati</taxon>
        <taxon>Actinomycetota</taxon>
        <taxon>Actinomycetes</taxon>
        <taxon>Actinomycetales</taxon>
        <taxon>Actinomycetaceae</taxon>
        <taxon>Actinobaculum</taxon>
    </lineage>
</organism>
<protein>
    <submittedName>
        <fullName evidence="4">D-alanyl-D-alanine carboxypeptidase/D-alanyl-D-alanine-endopeptidase</fullName>
    </submittedName>
</protein>
<dbReference type="InterPro" id="IPR000667">
    <property type="entry name" value="Peptidase_S13"/>
</dbReference>
<dbReference type="Proteomes" id="UP000009888">
    <property type="component" value="Unassembled WGS sequence"/>
</dbReference>
<evidence type="ECO:0000256" key="1">
    <source>
        <dbReference type="ARBA" id="ARBA00006096"/>
    </source>
</evidence>
<keyword evidence="4" id="KW-0645">Protease</keyword>
<evidence type="ECO:0000313" key="5">
    <source>
        <dbReference type="Proteomes" id="UP000009888"/>
    </source>
</evidence>
<dbReference type="PANTHER" id="PTHR30023">
    <property type="entry name" value="D-ALANYL-D-ALANINE CARBOXYPEPTIDASE"/>
    <property type="match status" value="1"/>
</dbReference>
<dbReference type="Gene3D" id="3.40.710.10">
    <property type="entry name" value="DD-peptidase/beta-lactamase superfamily"/>
    <property type="match status" value="2"/>
</dbReference>
<gene>
    <name evidence="4" type="ORF">HMPREF9233_00944</name>
</gene>
<dbReference type="GO" id="GO:0004185">
    <property type="term" value="F:serine-type carboxypeptidase activity"/>
    <property type="evidence" value="ECO:0007669"/>
    <property type="project" value="InterPro"/>
</dbReference>
<feature type="signal peptide" evidence="3">
    <location>
        <begin position="1"/>
        <end position="24"/>
    </location>
</feature>